<evidence type="ECO:0000256" key="6">
    <source>
        <dbReference type="ARBA" id="ARBA00022777"/>
    </source>
</evidence>
<dbReference type="EC" id="2.7.13.3" evidence="2"/>
<keyword evidence="4" id="KW-0808">Transferase</keyword>
<dbReference type="PANTHER" id="PTHR24421:SF10">
    <property type="entry name" value="NITRATE_NITRITE SENSOR PROTEIN NARQ"/>
    <property type="match status" value="1"/>
</dbReference>
<dbReference type="SUPFAM" id="SSF55874">
    <property type="entry name" value="ATPase domain of HSP90 chaperone/DNA topoisomerase II/histidine kinase"/>
    <property type="match status" value="1"/>
</dbReference>
<proteinExistence type="predicted"/>
<evidence type="ECO:0000256" key="1">
    <source>
        <dbReference type="ARBA" id="ARBA00000085"/>
    </source>
</evidence>
<evidence type="ECO:0000256" key="9">
    <source>
        <dbReference type="SAM" id="MobiDB-lite"/>
    </source>
</evidence>
<accession>A0ABV3AWX5</accession>
<dbReference type="Gene3D" id="3.30.565.10">
    <property type="entry name" value="Histidine kinase-like ATPase, C-terminal domain"/>
    <property type="match status" value="1"/>
</dbReference>
<name>A0ABV3AWX5_9ACTN</name>
<keyword evidence="6 11" id="KW-0418">Kinase</keyword>
<reference evidence="11 12" key="1">
    <citation type="submission" date="2024-06" db="EMBL/GenBank/DDBJ databases">
        <title>The Natural Products Discovery Center: Release of the First 8490 Sequenced Strains for Exploring Actinobacteria Biosynthetic Diversity.</title>
        <authorList>
            <person name="Kalkreuter E."/>
            <person name="Kautsar S.A."/>
            <person name="Yang D."/>
            <person name="Bader C.D."/>
            <person name="Teijaro C.N."/>
            <person name="Fluegel L."/>
            <person name="Davis C.M."/>
            <person name="Simpson J.R."/>
            <person name="Lauterbach L."/>
            <person name="Steele A.D."/>
            <person name="Gui C."/>
            <person name="Meng S."/>
            <person name="Li G."/>
            <person name="Viehrig K."/>
            <person name="Ye F."/>
            <person name="Su P."/>
            <person name="Kiefer A.F."/>
            <person name="Nichols A."/>
            <person name="Cepeda A.J."/>
            <person name="Yan W."/>
            <person name="Fan B."/>
            <person name="Jiang Y."/>
            <person name="Adhikari A."/>
            <person name="Zheng C.-J."/>
            <person name="Schuster L."/>
            <person name="Cowan T.M."/>
            <person name="Smanski M.J."/>
            <person name="Chevrette M.G."/>
            <person name="De Carvalho L.P.S."/>
            <person name="Shen B."/>
        </authorList>
    </citation>
    <scope>NUCLEOTIDE SEQUENCE [LARGE SCALE GENOMIC DNA]</scope>
    <source>
        <strain evidence="11 12">NPDC046851</strain>
    </source>
</reference>
<evidence type="ECO:0000256" key="4">
    <source>
        <dbReference type="ARBA" id="ARBA00022679"/>
    </source>
</evidence>
<keyword evidence="8" id="KW-0902">Two-component regulatory system</keyword>
<keyword evidence="12" id="KW-1185">Reference proteome</keyword>
<organism evidence="11 12">
    <name type="scientific">Streptomyces neyagawaensis</name>
    <dbReference type="NCBI Taxonomy" id="42238"/>
    <lineage>
        <taxon>Bacteria</taxon>
        <taxon>Bacillati</taxon>
        <taxon>Actinomycetota</taxon>
        <taxon>Actinomycetes</taxon>
        <taxon>Kitasatosporales</taxon>
        <taxon>Streptomycetaceae</taxon>
        <taxon>Streptomyces</taxon>
    </lineage>
</organism>
<dbReference type="Gene3D" id="1.20.5.1930">
    <property type="match status" value="1"/>
</dbReference>
<feature type="domain" description="Histidine kinase" evidence="10">
    <location>
        <begin position="407"/>
        <end position="493"/>
    </location>
</feature>
<keyword evidence="7" id="KW-0067">ATP-binding</keyword>
<dbReference type="GO" id="GO:0016301">
    <property type="term" value="F:kinase activity"/>
    <property type="evidence" value="ECO:0007669"/>
    <property type="project" value="UniProtKB-KW"/>
</dbReference>
<dbReference type="InterPro" id="IPR011712">
    <property type="entry name" value="Sig_transdc_His_kin_sub3_dim/P"/>
</dbReference>
<evidence type="ECO:0000256" key="8">
    <source>
        <dbReference type="ARBA" id="ARBA00023012"/>
    </source>
</evidence>
<dbReference type="InterPro" id="IPR036890">
    <property type="entry name" value="HATPase_C_sf"/>
</dbReference>
<sequence length="498" mass="52046">MNSRRTPNTDPNPDIDPTPDGERNPHARRSGRLQAARLPSPLRRRLSRLTPPAFLSPVLTPVPLPRPSRWMWTADATLALLLAVCTVVTALRQGTGTILLPPAPLEAPLPGAVPAPPVVPPLPGAPPESHLVPVHAWQLVIAALTALPLAVRRRWPLAAFWAVTGAALLFNQRLAAGDTTVYTFLSCVIAAYSAAVHSPHRLGAIASLVAGAGLIAAYPEENFPYLTPSVIPFVALLGVGLGANAIHTWKQRVHALKDEQETATRLAVDRERSRIAAELHDVVTHNVSVMVIQAGAARKVMDAAPDHAREALLAVEASGRTAMSELRHVMHLLTMTTEALDGSSPVPTPTDPALSPQPGLADVPALVDRVRATGVPVDLTVTAAPSPSSPPSPASPLPPGADLAAYRVVQEALTNAVKHAAGARVAVTVEHTPTAVRVEVADTGGTPAPEAAAGTGRGLLGLRERLTVYGGTLSTGPRPTGGYRVEAVIPVNGTEKTP</sequence>
<dbReference type="InterPro" id="IPR055558">
    <property type="entry name" value="DUF7134"/>
</dbReference>
<evidence type="ECO:0000256" key="5">
    <source>
        <dbReference type="ARBA" id="ARBA00022741"/>
    </source>
</evidence>
<evidence type="ECO:0000259" key="10">
    <source>
        <dbReference type="PROSITE" id="PS50109"/>
    </source>
</evidence>
<feature type="compositionally biased region" description="Low complexity" evidence="9">
    <location>
        <begin position="32"/>
        <end position="41"/>
    </location>
</feature>
<evidence type="ECO:0000313" key="12">
    <source>
        <dbReference type="Proteomes" id="UP001551189"/>
    </source>
</evidence>
<evidence type="ECO:0000256" key="3">
    <source>
        <dbReference type="ARBA" id="ARBA00022553"/>
    </source>
</evidence>
<dbReference type="InterPro" id="IPR003594">
    <property type="entry name" value="HATPase_dom"/>
</dbReference>
<evidence type="ECO:0000256" key="7">
    <source>
        <dbReference type="ARBA" id="ARBA00022840"/>
    </source>
</evidence>
<protein>
    <recommendedName>
        <fullName evidence="2">histidine kinase</fullName>
        <ecNumber evidence="2">2.7.13.3</ecNumber>
    </recommendedName>
</protein>
<dbReference type="InterPro" id="IPR005467">
    <property type="entry name" value="His_kinase_dom"/>
</dbReference>
<dbReference type="Pfam" id="PF23539">
    <property type="entry name" value="DUF7134"/>
    <property type="match status" value="1"/>
</dbReference>
<dbReference type="CDD" id="cd16917">
    <property type="entry name" value="HATPase_UhpB-NarQ-NarX-like"/>
    <property type="match status" value="1"/>
</dbReference>
<dbReference type="PANTHER" id="PTHR24421">
    <property type="entry name" value="NITRATE/NITRITE SENSOR PROTEIN NARX-RELATED"/>
    <property type="match status" value="1"/>
</dbReference>
<dbReference type="RefSeq" id="WP_359694031.1">
    <property type="nucleotide sequence ID" value="NZ_JBEYXT010000039.1"/>
</dbReference>
<dbReference type="Proteomes" id="UP001551189">
    <property type="component" value="Unassembled WGS sequence"/>
</dbReference>
<dbReference type="Pfam" id="PF02518">
    <property type="entry name" value="HATPase_c"/>
    <property type="match status" value="1"/>
</dbReference>
<evidence type="ECO:0000313" key="11">
    <source>
        <dbReference type="EMBL" id="MEU6801680.1"/>
    </source>
</evidence>
<keyword evidence="3" id="KW-0597">Phosphoprotein</keyword>
<dbReference type="SMART" id="SM00387">
    <property type="entry name" value="HATPase_c"/>
    <property type="match status" value="1"/>
</dbReference>
<dbReference type="InterPro" id="IPR050482">
    <property type="entry name" value="Sensor_HK_TwoCompSys"/>
</dbReference>
<feature type="compositionally biased region" description="Low complexity" evidence="9">
    <location>
        <begin position="1"/>
        <end position="12"/>
    </location>
</feature>
<comment type="catalytic activity">
    <reaction evidence="1">
        <text>ATP + protein L-histidine = ADP + protein N-phospho-L-histidine.</text>
        <dbReference type="EC" id="2.7.13.3"/>
    </reaction>
</comment>
<comment type="caution">
    <text evidence="11">The sequence shown here is derived from an EMBL/GenBank/DDBJ whole genome shotgun (WGS) entry which is preliminary data.</text>
</comment>
<dbReference type="EMBL" id="JBEYXT010000039">
    <property type="protein sequence ID" value="MEU6801680.1"/>
    <property type="molecule type" value="Genomic_DNA"/>
</dbReference>
<evidence type="ECO:0000256" key="2">
    <source>
        <dbReference type="ARBA" id="ARBA00012438"/>
    </source>
</evidence>
<dbReference type="PROSITE" id="PS50109">
    <property type="entry name" value="HIS_KIN"/>
    <property type="match status" value="1"/>
</dbReference>
<keyword evidence="5" id="KW-0547">Nucleotide-binding</keyword>
<feature type="region of interest" description="Disordered" evidence="9">
    <location>
        <begin position="1"/>
        <end position="42"/>
    </location>
</feature>
<dbReference type="Pfam" id="PF07730">
    <property type="entry name" value="HisKA_3"/>
    <property type="match status" value="1"/>
</dbReference>
<gene>
    <name evidence="11" type="ORF">ABZ931_11785</name>
</gene>